<gene>
    <name evidence="2" type="ORF">EV210_103226</name>
</gene>
<keyword evidence="1" id="KW-0812">Transmembrane</keyword>
<proteinExistence type="predicted"/>
<organism evidence="2 3">
    <name type="scientific">Anaerospora hongkongensis</name>
    <dbReference type="NCBI Taxonomy" id="244830"/>
    <lineage>
        <taxon>Bacteria</taxon>
        <taxon>Bacillati</taxon>
        <taxon>Bacillota</taxon>
        <taxon>Negativicutes</taxon>
        <taxon>Selenomonadales</taxon>
        <taxon>Sporomusaceae</taxon>
        <taxon>Anaerospora</taxon>
    </lineage>
</organism>
<keyword evidence="1" id="KW-1133">Transmembrane helix</keyword>
<feature type="transmembrane region" description="Helical" evidence="1">
    <location>
        <begin position="50"/>
        <end position="73"/>
    </location>
</feature>
<dbReference type="AlphaFoldDB" id="A0A4R1PZZ6"/>
<dbReference type="OrthoDB" id="9795736at2"/>
<name>A0A4R1PZZ6_9FIRM</name>
<sequence length="169" mass="19745">MKDHQFNGPAARYNHNKHVVRNINHQFREQLTTGQRVADKVANVVGSWPFIIYQSIIISIWMAANLYLVYLSTTGPEFFKSWDPYPFILLNLVLSFQAAYTGPVVMMSQNRQAEKDRLMAEQDYQINKTAEEEIKIIMEHLVHQDTIMAQILTRLEKLEQHPAENNDKR</sequence>
<evidence type="ECO:0000256" key="1">
    <source>
        <dbReference type="SAM" id="Phobius"/>
    </source>
</evidence>
<keyword evidence="1" id="KW-0472">Membrane</keyword>
<comment type="caution">
    <text evidence="2">The sequence shown here is derived from an EMBL/GenBank/DDBJ whole genome shotgun (WGS) entry which is preliminary data.</text>
</comment>
<dbReference type="PANTHER" id="PTHR41386">
    <property type="entry name" value="INTEGRAL MEMBRANE PROTEIN-RELATED"/>
    <property type="match status" value="1"/>
</dbReference>
<dbReference type="EMBL" id="SLUI01000003">
    <property type="protein sequence ID" value="TCL38746.1"/>
    <property type="molecule type" value="Genomic_DNA"/>
</dbReference>
<dbReference type="InterPro" id="IPR010406">
    <property type="entry name" value="DUF1003"/>
</dbReference>
<evidence type="ECO:0000313" key="3">
    <source>
        <dbReference type="Proteomes" id="UP000295063"/>
    </source>
</evidence>
<dbReference type="RefSeq" id="WP_132076969.1">
    <property type="nucleotide sequence ID" value="NZ_DAMAKO010000001.1"/>
</dbReference>
<feature type="transmembrane region" description="Helical" evidence="1">
    <location>
        <begin position="85"/>
        <end position="107"/>
    </location>
</feature>
<dbReference type="Proteomes" id="UP000295063">
    <property type="component" value="Unassembled WGS sequence"/>
</dbReference>
<dbReference type="PANTHER" id="PTHR41386:SF1">
    <property type="entry name" value="MEMBRANE PROTEIN"/>
    <property type="match status" value="1"/>
</dbReference>
<protein>
    <submittedName>
        <fullName evidence="2">Putative membrane protein</fullName>
    </submittedName>
</protein>
<keyword evidence="3" id="KW-1185">Reference proteome</keyword>
<evidence type="ECO:0000313" key="2">
    <source>
        <dbReference type="EMBL" id="TCL38746.1"/>
    </source>
</evidence>
<reference evidence="2 3" key="1">
    <citation type="submission" date="2019-03" db="EMBL/GenBank/DDBJ databases">
        <title>Genomic Encyclopedia of Type Strains, Phase IV (KMG-IV): sequencing the most valuable type-strain genomes for metagenomic binning, comparative biology and taxonomic classification.</title>
        <authorList>
            <person name="Goeker M."/>
        </authorList>
    </citation>
    <scope>NUCLEOTIDE SEQUENCE [LARGE SCALE GENOMIC DNA]</scope>
    <source>
        <strain evidence="2 3">DSM 15969</strain>
    </source>
</reference>
<accession>A0A4R1PZZ6</accession>
<dbReference type="Pfam" id="PF06210">
    <property type="entry name" value="DUF1003"/>
    <property type="match status" value="1"/>
</dbReference>